<evidence type="ECO:0000313" key="1">
    <source>
        <dbReference type="EMBL" id="SDY34320.1"/>
    </source>
</evidence>
<dbReference type="AlphaFoldDB" id="A0A1H3J2T1"/>
<protein>
    <submittedName>
        <fullName evidence="1">Uncharacterized protein</fullName>
    </submittedName>
</protein>
<gene>
    <name evidence="1" type="ORF">SAMN05421881_10309</name>
</gene>
<reference evidence="1 2" key="1">
    <citation type="submission" date="2016-10" db="EMBL/GenBank/DDBJ databases">
        <authorList>
            <person name="de Groot N.N."/>
        </authorList>
    </citation>
    <scope>NUCLEOTIDE SEQUENCE [LARGE SCALE GENOMIC DNA]</scope>
    <source>
        <strain evidence="1 2">Nm1</strain>
    </source>
</reference>
<accession>A0A1H3J2T1</accession>
<organism evidence="1 2">
    <name type="scientific">Nitrosomonas halophila</name>
    <dbReference type="NCBI Taxonomy" id="44576"/>
    <lineage>
        <taxon>Bacteria</taxon>
        <taxon>Pseudomonadati</taxon>
        <taxon>Pseudomonadota</taxon>
        <taxon>Betaproteobacteria</taxon>
        <taxon>Nitrosomonadales</taxon>
        <taxon>Nitrosomonadaceae</taxon>
        <taxon>Nitrosomonas</taxon>
    </lineage>
</organism>
<proteinExistence type="predicted"/>
<dbReference type="Proteomes" id="UP000198640">
    <property type="component" value="Unassembled WGS sequence"/>
</dbReference>
<keyword evidence="2" id="KW-1185">Reference proteome</keyword>
<dbReference type="STRING" id="44576.SAMN05421881_10309"/>
<dbReference type="EMBL" id="FNOY01000030">
    <property type="protein sequence ID" value="SDY34320.1"/>
    <property type="molecule type" value="Genomic_DNA"/>
</dbReference>
<sequence>MQIAIIRSPAPAKKGMIVQHRHHLLHHMATRTNFTVMPPWVQLFLQGSQMIGDILLAEPQCTGYPVCMTDA</sequence>
<evidence type="ECO:0000313" key="2">
    <source>
        <dbReference type="Proteomes" id="UP000198640"/>
    </source>
</evidence>
<name>A0A1H3J2T1_9PROT</name>